<gene>
    <name evidence="2" type="ORF">BRADI_1g69822v3</name>
</gene>
<reference evidence="2" key="2">
    <citation type="submission" date="2017-06" db="EMBL/GenBank/DDBJ databases">
        <title>WGS assembly of Brachypodium distachyon.</title>
        <authorList>
            <consortium name="The International Brachypodium Initiative"/>
            <person name="Lucas S."/>
            <person name="Harmon-Smith M."/>
            <person name="Lail K."/>
            <person name="Tice H."/>
            <person name="Grimwood J."/>
            <person name="Bruce D."/>
            <person name="Barry K."/>
            <person name="Shu S."/>
            <person name="Lindquist E."/>
            <person name="Wang M."/>
            <person name="Pitluck S."/>
            <person name="Vogel J.P."/>
            <person name="Garvin D.F."/>
            <person name="Mockler T.C."/>
            <person name="Schmutz J."/>
            <person name="Rokhsar D."/>
            <person name="Bevan M.W."/>
        </authorList>
    </citation>
    <scope>NUCLEOTIDE SEQUENCE</scope>
    <source>
        <strain evidence="2">Bd21</strain>
    </source>
</reference>
<proteinExistence type="predicted"/>
<sequence>MDIEHNPSYWRRAHSASHQSLYPIYLTCLFFCFLTEAGASLINRLFGFLVRMRNTTPVAVDGPRSHHIGRSGCITWAPVLTGAPDGACMTIISSC</sequence>
<dbReference type="AlphaFoldDB" id="A0A2K2DUB4"/>
<reference evidence="3" key="3">
    <citation type="submission" date="2018-08" db="UniProtKB">
        <authorList>
            <consortium name="EnsemblPlants"/>
        </authorList>
    </citation>
    <scope>IDENTIFICATION</scope>
    <source>
        <strain evidence="3">cv. Bd21</strain>
    </source>
</reference>
<protein>
    <submittedName>
        <fullName evidence="2 3">Uncharacterized protein</fullName>
    </submittedName>
</protein>
<keyword evidence="1" id="KW-1133">Transmembrane helix</keyword>
<reference evidence="2 3" key="1">
    <citation type="journal article" date="2010" name="Nature">
        <title>Genome sequencing and analysis of the model grass Brachypodium distachyon.</title>
        <authorList>
            <consortium name="International Brachypodium Initiative"/>
        </authorList>
    </citation>
    <scope>NUCLEOTIDE SEQUENCE [LARGE SCALE GENOMIC DNA]</scope>
    <source>
        <strain evidence="2 3">Bd21</strain>
    </source>
</reference>
<evidence type="ECO:0000313" key="3">
    <source>
        <dbReference type="EnsemblPlants" id="PNT77867"/>
    </source>
</evidence>
<evidence type="ECO:0000313" key="4">
    <source>
        <dbReference type="Proteomes" id="UP000008810"/>
    </source>
</evidence>
<dbReference type="Proteomes" id="UP000008810">
    <property type="component" value="Chromosome 1"/>
</dbReference>
<dbReference type="InParanoid" id="A0A2K2DUB4"/>
<keyword evidence="1" id="KW-0472">Membrane</keyword>
<evidence type="ECO:0000313" key="2">
    <source>
        <dbReference type="EMBL" id="PNT77867.1"/>
    </source>
</evidence>
<feature type="transmembrane region" description="Helical" evidence="1">
    <location>
        <begin position="20"/>
        <end position="42"/>
    </location>
</feature>
<dbReference type="EMBL" id="CM000880">
    <property type="protein sequence ID" value="PNT77867.1"/>
    <property type="molecule type" value="Genomic_DNA"/>
</dbReference>
<dbReference type="EnsemblPlants" id="PNT77867">
    <property type="protein sequence ID" value="PNT77867"/>
    <property type="gene ID" value="BRADI_1g69822v3"/>
</dbReference>
<dbReference type="Gramene" id="PNT77867">
    <property type="protein sequence ID" value="PNT77867"/>
    <property type="gene ID" value="BRADI_1g69822v3"/>
</dbReference>
<organism evidence="2">
    <name type="scientific">Brachypodium distachyon</name>
    <name type="common">Purple false brome</name>
    <name type="synonym">Trachynia distachya</name>
    <dbReference type="NCBI Taxonomy" id="15368"/>
    <lineage>
        <taxon>Eukaryota</taxon>
        <taxon>Viridiplantae</taxon>
        <taxon>Streptophyta</taxon>
        <taxon>Embryophyta</taxon>
        <taxon>Tracheophyta</taxon>
        <taxon>Spermatophyta</taxon>
        <taxon>Magnoliopsida</taxon>
        <taxon>Liliopsida</taxon>
        <taxon>Poales</taxon>
        <taxon>Poaceae</taxon>
        <taxon>BOP clade</taxon>
        <taxon>Pooideae</taxon>
        <taxon>Stipodae</taxon>
        <taxon>Brachypodieae</taxon>
        <taxon>Brachypodium</taxon>
    </lineage>
</organism>
<name>A0A2K2DUB4_BRADI</name>
<evidence type="ECO:0000256" key="1">
    <source>
        <dbReference type="SAM" id="Phobius"/>
    </source>
</evidence>
<keyword evidence="4" id="KW-1185">Reference proteome</keyword>
<accession>A0A2K2DUB4</accession>
<keyword evidence="1" id="KW-0812">Transmembrane</keyword>